<name>A0ABQ8Q454_9AGAR</name>
<dbReference type="Gene3D" id="3.40.50.10810">
    <property type="entry name" value="Tandem AAA-ATPase domain"/>
    <property type="match status" value="1"/>
</dbReference>
<dbReference type="Proteomes" id="UP001163828">
    <property type="component" value="Unassembled WGS sequence"/>
</dbReference>
<evidence type="ECO:0000313" key="7">
    <source>
        <dbReference type="EMBL" id="KAJ3992491.1"/>
    </source>
</evidence>
<feature type="compositionally biased region" description="Polar residues" evidence="4">
    <location>
        <begin position="137"/>
        <end position="150"/>
    </location>
</feature>
<organism evidence="7 8">
    <name type="scientific">Lentinula boryana</name>
    <dbReference type="NCBI Taxonomy" id="40481"/>
    <lineage>
        <taxon>Eukaryota</taxon>
        <taxon>Fungi</taxon>
        <taxon>Dikarya</taxon>
        <taxon>Basidiomycota</taxon>
        <taxon>Agaricomycotina</taxon>
        <taxon>Agaricomycetes</taxon>
        <taxon>Agaricomycetidae</taxon>
        <taxon>Agaricales</taxon>
        <taxon>Marasmiineae</taxon>
        <taxon>Omphalotaceae</taxon>
        <taxon>Lentinula</taxon>
    </lineage>
</organism>
<dbReference type="PROSITE" id="PS51194">
    <property type="entry name" value="HELICASE_CTER"/>
    <property type="match status" value="1"/>
</dbReference>
<evidence type="ECO:0000256" key="1">
    <source>
        <dbReference type="ARBA" id="ARBA00022741"/>
    </source>
</evidence>
<dbReference type="InterPro" id="IPR000330">
    <property type="entry name" value="SNF2_N"/>
</dbReference>
<dbReference type="InterPro" id="IPR027417">
    <property type="entry name" value="P-loop_NTPase"/>
</dbReference>
<feature type="domain" description="Helicase ATP-binding" evidence="5">
    <location>
        <begin position="240"/>
        <end position="436"/>
    </location>
</feature>
<dbReference type="Gene3D" id="3.40.50.300">
    <property type="entry name" value="P-loop containing nucleotide triphosphate hydrolases"/>
    <property type="match status" value="1"/>
</dbReference>
<dbReference type="Pfam" id="PF00176">
    <property type="entry name" value="SNF2-rel_dom"/>
    <property type="match status" value="1"/>
</dbReference>
<dbReference type="SUPFAM" id="SSF52540">
    <property type="entry name" value="P-loop containing nucleoside triphosphate hydrolases"/>
    <property type="match status" value="2"/>
</dbReference>
<dbReference type="PANTHER" id="PTHR45626">
    <property type="entry name" value="TRANSCRIPTION TERMINATION FACTOR 2-RELATED"/>
    <property type="match status" value="1"/>
</dbReference>
<dbReference type="EMBL" id="MU790851">
    <property type="protein sequence ID" value="KAJ3992491.1"/>
    <property type="molecule type" value="Genomic_DNA"/>
</dbReference>
<keyword evidence="8" id="KW-1185">Reference proteome</keyword>
<dbReference type="InterPro" id="IPR001650">
    <property type="entry name" value="Helicase_C-like"/>
</dbReference>
<evidence type="ECO:0000313" key="8">
    <source>
        <dbReference type="Proteomes" id="UP001163828"/>
    </source>
</evidence>
<keyword evidence="1" id="KW-0547">Nucleotide-binding</keyword>
<dbReference type="SMART" id="SM00487">
    <property type="entry name" value="DEXDc"/>
    <property type="match status" value="1"/>
</dbReference>
<feature type="region of interest" description="Disordered" evidence="4">
    <location>
        <begin position="107"/>
        <end position="197"/>
    </location>
</feature>
<dbReference type="SMART" id="SM00490">
    <property type="entry name" value="HELICc"/>
    <property type="match status" value="1"/>
</dbReference>
<dbReference type="PROSITE" id="PS51192">
    <property type="entry name" value="HELICASE_ATP_BIND_1"/>
    <property type="match status" value="1"/>
</dbReference>
<accession>A0ABQ8Q454</accession>
<proteinExistence type="predicted"/>
<feature type="domain" description="Helicase C-terminal" evidence="6">
    <location>
        <begin position="620"/>
        <end position="785"/>
    </location>
</feature>
<keyword evidence="2" id="KW-0378">Hydrolase</keyword>
<dbReference type="CDD" id="cd18793">
    <property type="entry name" value="SF2_C_SNF"/>
    <property type="match status" value="1"/>
</dbReference>
<evidence type="ECO:0000259" key="6">
    <source>
        <dbReference type="PROSITE" id="PS51194"/>
    </source>
</evidence>
<sequence>MKPQLNARRNIYPDVTELEDQEKSLNHNIFSPRSRHTQPKPLIFSESFSDDVKPHPVSIPPEENAFYNVFATFNQLATYKKRSGQSGSDVSKPKSKFTDVKVEKVEDEDFPFGGSQPVSRSGPRKSEPGSSLADRMSSIQLNEPRSSPNTPAARRKQPRKLESVPVSTSYEPKPLSSLSSSNNQGNLPADPSSSTNPEKAVFELFGEHRSYDYQQLDTTLEYSDYKLKPHQAYGRKWMADQESDGRNGGIVADEMGLGKTLQALVRIKDDRISAIARGETAGPTLVVAPKSILLQWEEEIRRTFHFDERLTCKIYHGANRSLADLDRTDIVLTTYGILNNDHESTEGMYSYFDTRLLLFLMLNVSKATKWTKRYGLFRHSWRRLILDEAHEIRNPGTKKAKAAFAVNAEYRWCLTGTPIQNKLYDLFSLFHLLGVKDFSEDQWFKRNIEAPGGRSKNSIRPGAQRLLKIALGSTMLRRLKTDEVNGCPILLLPPLQITIWNCQFSPSEREFYDALEARMKDIIEELLNQLEHGDIRFYSTAWVLLLRLRQACLHPSLLIEQRLEQVADDVGSKERRHEVSNKDNRCPLCRNQTNSDKHKEECGRFIDMAKIFSRNEASTKIKITLDLLREIKTRPGNEKTIIFSQFTSMLNIIEPFLQGQGIGFARLDGTMDMNRRKEQLSDIKEKPRVTVILVSLRAGGVGLNLTECNNVILFDLWWNPAVEEQAFARAHRMGQIRPVNVYKLVTENSVEGRIIELQDRKKELATETLDRNEIENMKKLSKKELLCLMACHL</sequence>
<dbReference type="Pfam" id="PF00271">
    <property type="entry name" value="Helicase_C"/>
    <property type="match status" value="1"/>
</dbReference>
<protein>
    <submittedName>
        <fullName evidence="7">SNF2 family N-terminal domain-containing protein</fullName>
    </submittedName>
</protein>
<evidence type="ECO:0000256" key="3">
    <source>
        <dbReference type="ARBA" id="ARBA00022840"/>
    </source>
</evidence>
<evidence type="ECO:0000256" key="2">
    <source>
        <dbReference type="ARBA" id="ARBA00022801"/>
    </source>
</evidence>
<dbReference type="InterPro" id="IPR050628">
    <property type="entry name" value="SNF2_RAD54_helicase_TF"/>
</dbReference>
<dbReference type="PANTHER" id="PTHR45626:SF14">
    <property type="entry name" value="ATP-DEPENDENT DNA HELICASE (EUROFUNG)"/>
    <property type="match status" value="1"/>
</dbReference>
<keyword evidence="3" id="KW-0067">ATP-binding</keyword>
<dbReference type="InterPro" id="IPR014001">
    <property type="entry name" value="Helicase_ATP-bd"/>
</dbReference>
<dbReference type="InterPro" id="IPR049730">
    <property type="entry name" value="SNF2/RAD54-like_C"/>
</dbReference>
<dbReference type="InterPro" id="IPR038718">
    <property type="entry name" value="SNF2-like_sf"/>
</dbReference>
<gene>
    <name evidence="7" type="ORF">F5050DRAFT_918016</name>
</gene>
<reference evidence="7" key="1">
    <citation type="submission" date="2022-08" db="EMBL/GenBank/DDBJ databases">
        <authorList>
            <consortium name="DOE Joint Genome Institute"/>
            <person name="Min B."/>
            <person name="Riley R."/>
            <person name="Sierra-Patev S."/>
            <person name="Naranjo-Ortiz M."/>
            <person name="Looney B."/>
            <person name="Konkel Z."/>
            <person name="Slot J.C."/>
            <person name="Sakamoto Y."/>
            <person name="Steenwyk J.L."/>
            <person name="Rokas A."/>
            <person name="Carro J."/>
            <person name="Camarero S."/>
            <person name="Ferreira P."/>
            <person name="Molpeceres G."/>
            <person name="Ruiz-Duenas F.J."/>
            <person name="Serrano A."/>
            <person name="Henrissat B."/>
            <person name="Drula E."/>
            <person name="Hughes K.W."/>
            <person name="Mata J.L."/>
            <person name="Ishikawa N.K."/>
            <person name="Vargas-Isla R."/>
            <person name="Ushijima S."/>
            <person name="Smith C.A."/>
            <person name="Ahrendt S."/>
            <person name="Andreopoulos W."/>
            <person name="He G."/>
            <person name="Labutti K."/>
            <person name="Lipzen A."/>
            <person name="Ng V."/>
            <person name="Sandor L."/>
            <person name="Barry K."/>
            <person name="Martinez A.T."/>
            <person name="Xiao Y."/>
            <person name="Gibbons J.G."/>
            <person name="Terashima K."/>
            <person name="Hibbett D.S."/>
            <person name="Grigoriev I.V."/>
        </authorList>
    </citation>
    <scope>NUCLEOTIDE SEQUENCE</scope>
    <source>
        <strain evidence="7">TFB10827</strain>
    </source>
</reference>
<dbReference type="CDD" id="cd18008">
    <property type="entry name" value="DEXDc_SHPRH-like"/>
    <property type="match status" value="1"/>
</dbReference>
<evidence type="ECO:0000259" key="5">
    <source>
        <dbReference type="PROSITE" id="PS51192"/>
    </source>
</evidence>
<evidence type="ECO:0000256" key="4">
    <source>
        <dbReference type="SAM" id="MobiDB-lite"/>
    </source>
</evidence>
<comment type="caution">
    <text evidence="7">The sequence shown here is derived from an EMBL/GenBank/DDBJ whole genome shotgun (WGS) entry which is preliminary data.</text>
</comment>